<gene>
    <name evidence="1" type="ORF">DU52_07330</name>
</gene>
<dbReference type="Proteomes" id="UP000034399">
    <property type="component" value="Unassembled WGS sequence"/>
</dbReference>
<dbReference type="InterPro" id="IPR042088">
    <property type="entry name" value="OligoPept_F_C"/>
</dbReference>
<reference evidence="1 2" key="1">
    <citation type="journal article" date="2015" name="ISME J.">
        <title>Genomic and phenotypic differentiation among Methanosarcina mazei populations from Columbia River sediment.</title>
        <authorList>
            <person name="Youngblut N.D."/>
            <person name="Wirth J.S."/>
            <person name="Henriksen J.R."/>
            <person name="Smith M."/>
            <person name="Simon H."/>
            <person name="Metcalf W.W."/>
            <person name="Whitaker R.J."/>
        </authorList>
    </citation>
    <scope>NUCLEOTIDE SEQUENCE [LARGE SCALE GENOMIC DNA]</scope>
    <source>
        <strain evidence="1 2">3.F.A.1A.1</strain>
    </source>
</reference>
<sequence>MGQNKELNPEELTTEWNDSYLFNSTGDALEKLETLKKGSKEINQTFRQEFEKLSGSVLLDYLETEKEFSKSIDVLYIYAYTQLTKNVNEQFFNSLLAESQDLVTEHKKSSAFAAVKLTSLNKEEWDQLFSEDPGLEPYRAYLEANYMRFMEHRPVNEAQAVRLAEIENKRMKLETEALSRITNEVTMAGGITLENGEEFQVNSQSYNTLLSTDQSRENRKRCYDKRFYHLIDESSSMASLYSEKSRLDDLAARELKYADSYESSLYNFYLTKKQVDDMNAVFKERKDVFEEYNEFRRTKLGLEKLRPYDLMLQLTGQPAKSSKSYTYTDAVQEVQKSYSGMDPLFNEIFLKMVTGDFIDVYPDPENGKQPGGYCYGLCALKSPALIFMNYNGIISDQKTLTHELGHGINDYLMGNSVDYLYCSGQIYEMEVPSTFNEELFVDYIIENSDKETAVAVLAQHIGEYQNYFTRQPMITEFEYKAHQLCAEKGKASGAELNALWTALSKEYRSESIEYYAEDSAEWTYINHIFLTNNYYTFNYAISKAITLALFKQYKEKPETFNKNYIAYLSAGSTIPPEEKLKKYFGIEINRQLFEDAVDIVKLRIRELSMLEKQTEPK</sequence>
<name>A0A0F8ENZ7_METMZ</name>
<dbReference type="Gene3D" id="1.20.140.70">
    <property type="entry name" value="Oligopeptidase f, N-terminal domain"/>
    <property type="match status" value="1"/>
</dbReference>
<organism evidence="1 2">
    <name type="scientific">Methanosarcina mazei</name>
    <name type="common">Methanosarcina frisia</name>
    <dbReference type="NCBI Taxonomy" id="2209"/>
    <lineage>
        <taxon>Archaea</taxon>
        <taxon>Methanobacteriati</taxon>
        <taxon>Methanobacteriota</taxon>
        <taxon>Stenosarchaea group</taxon>
        <taxon>Methanomicrobia</taxon>
        <taxon>Methanosarcinales</taxon>
        <taxon>Methanosarcinaceae</taxon>
        <taxon>Methanosarcina</taxon>
    </lineage>
</organism>
<dbReference type="Gene3D" id="1.10.1370.20">
    <property type="entry name" value="Oligoendopeptidase f, C-terminal domain"/>
    <property type="match status" value="1"/>
</dbReference>
<dbReference type="EMBL" id="JJPA01000143">
    <property type="protein sequence ID" value="KKG31874.1"/>
    <property type="molecule type" value="Genomic_DNA"/>
</dbReference>
<comment type="caution">
    <text evidence="1">The sequence shown here is derived from an EMBL/GenBank/DDBJ whole genome shotgun (WGS) entry which is preliminary data.</text>
</comment>
<accession>A0A0F8ENZ7</accession>
<evidence type="ECO:0000313" key="1">
    <source>
        <dbReference type="EMBL" id="KKG31874.1"/>
    </source>
</evidence>
<dbReference type="SUPFAM" id="SSF55486">
    <property type="entry name" value="Metalloproteases ('zincins'), catalytic domain"/>
    <property type="match status" value="1"/>
</dbReference>
<protein>
    <submittedName>
        <fullName evidence="1">Peptidase</fullName>
    </submittedName>
</protein>
<evidence type="ECO:0000313" key="2">
    <source>
        <dbReference type="Proteomes" id="UP000034399"/>
    </source>
</evidence>
<dbReference type="PATRIC" id="fig|2209.61.peg.1607"/>
<proteinExistence type="predicted"/>
<dbReference type="AlphaFoldDB" id="A0A0F8ENZ7"/>
<dbReference type="RefSeq" id="WP_048044250.1">
    <property type="nucleotide sequence ID" value="NZ_JJPA01000143.1"/>
</dbReference>